<evidence type="ECO:0000313" key="2">
    <source>
        <dbReference type="EMBL" id="SDC55998.1"/>
    </source>
</evidence>
<keyword evidence="1" id="KW-0812">Transmembrane</keyword>
<evidence type="ECO:0000256" key="1">
    <source>
        <dbReference type="SAM" id="Phobius"/>
    </source>
</evidence>
<keyword evidence="2" id="KW-0645">Protease</keyword>
<dbReference type="RefSeq" id="WP_091365380.1">
    <property type="nucleotide sequence ID" value="NZ_FMZF01000002.1"/>
</dbReference>
<dbReference type="GO" id="GO:0008237">
    <property type="term" value="F:metallopeptidase activity"/>
    <property type="evidence" value="ECO:0007669"/>
    <property type="project" value="UniProtKB-KW"/>
</dbReference>
<keyword evidence="3" id="KW-1185">Reference proteome</keyword>
<dbReference type="OrthoDB" id="4640801at2"/>
<keyword evidence="1" id="KW-1133">Transmembrane helix</keyword>
<gene>
    <name evidence="2" type="ORF">SAMN05660690_1905</name>
</gene>
<protein>
    <submittedName>
        <fullName evidence="2">Putative peptide zinc metalloprotease protein</fullName>
    </submittedName>
</protein>
<dbReference type="AlphaFoldDB" id="A0A1G6MK51"/>
<name>A0A1G6MK51_9ACTN</name>
<evidence type="ECO:0000313" key="3">
    <source>
        <dbReference type="Proteomes" id="UP000199416"/>
    </source>
</evidence>
<feature type="transmembrane region" description="Helical" evidence="1">
    <location>
        <begin position="114"/>
        <end position="136"/>
    </location>
</feature>
<dbReference type="GO" id="GO:0006508">
    <property type="term" value="P:proteolysis"/>
    <property type="evidence" value="ECO:0007669"/>
    <property type="project" value="UniProtKB-KW"/>
</dbReference>
<keyword evidence="1" id="KW-0472">Membrane</keyword>
<dbReference type="EMBL" id="FMZF01000002">
    <property type="protein sequence ID" value="SDC55998.1"/>
    <property type="molecule type" value="Genomic_DNA"/>
</dbReference>
<dbReference type="STRING" id="1190417.SAMN05660690_1905"/>
<feature type="transmembrane region" description="Helical" evidence="1">
    <location>
        <begin position="307"/>
        <end position="331"/>
    </location>
</feature>
<sequence length="401" mass="41752">MHLADDVLWRASKRGLLVSVPDGDAALLEHPRATRLPDLLADGPDRATLAARLGGPDGERLVAELVDAGVLTDPTDVADRPAGDPRRDRRVVLTRSGLEVAGIERPARWIDRHLLPLLCSLPGRFLLAAVVVAGLVSMTTGRPAGPAVTDRPVVDALVGFVVGLLLAALHELAHAVALVHFGRRPRRAGFGFYWGGISFFVDSTEALTLPRRARVVQALAGLMVDVVTTSLLAITAQVSSSVLVAGVAWRLVVLGLLDLVTNLLPVLEVDGHWALADHLDEPDLAPRARAALADALRGTSRPGTPRWMAVYGAVTLVGGLALLAGGALVWWSAFDDLLGSLFAGDLAEVVVGVLLVTPVALGALVSSLGLLLQGLVPDDAGREAAGAPAAHTVTGAPARDA</sequence>
<keyword evidence="2" id="KW-0378">Hydrolase</keyword>
<organism evidence="2 3">
    <name type="scientific">Geodermatophilus telluris</name>
    <dbReference type="NCBI Taxonomy" id="1190417"/>
    <lineage>
        <taxon>Bacteria</taxon>
        <taxon>Bacillati</taxon>
        <taxon>Actinomycetota</taxon>
        <taxon>Actinomycetes</taxon>
        <taxon>Geodermatophilales</taxon>
        <taxon>Geodermatophilaceae</taxon>
        <taxon>Geodermatophilus</taxon>
    </lineage>
</organism>
<feature type="transmembrane region" description="Helical" evidence="1">
    <location>
        <begin position="156"/>
        <end position="179"/>
    </location>
</feature>
<feature type="transmembrane region" description="Helical" evidence="1">
    <location>
        <begin position="351"/>
        <end position="372"/>
    </location>
</feature>
<dbReference type="Proteomes" id="UP000199416">
    <property type="component" value="Unassembled WGS sequence"/>
</dbReference>
<accession>A0A1G6MK51</accession>
<proteinExistence type="predicted"/>
<reference evidence="3" key="1">
    <citation type="submission" date="2016-10" db="EMBL/GenBank/DDBJ databases">
        <authorList>
            <person name="Varghese N."/>
            <person name="Submissions S."/>
        </authorList>
    </citation>
    <scope>NUCLEOTIDE SEQUENCE [LARGE SCALE GENOMIC DNA]</scope>
    <source>
        <strain evidence="3">DSM 45421</strain>
    </source>
</reference>
<keyword evidence="2" id="KW-0482">Metalloprotease</keyword>